<evidence type="ECO:0000313" key="2">
    <source>
        <dbReference type="Proteomes" id="UP001143910"/>
    </source>
</evidence>
<dbReference type="Proteomes" id="UP001143910">
    <property type="component" value="Unassembled WGS sequence"/>
</dbReference>
<sequence length="296" mass="31728">MLRPSTPLTILLTAAFGLLLISVISAPITQSIYLGKADDTIFGVFGRCTGGKCSSVGLGYDDVTSDGSAKFNLPDSVRMTLSKVLILHPVAAGLTLIMVILAAVSHTHSAFHSARYLLILFVLILLSFLITLVAFIIDIILFLPHMAFGTYLVLAAAVVMAICTVVSFAMRRSVVSRKARKARIAENAEMSGENFYNREGQIKPMTNFSSIPAPSTTVSGANGGADGLPVFASYESGRQKDAQVSDERIPLTQVQTADRSPPTVVSDLSQTGPSRSASQDRYGNQPGQRRNGWVSW</sequence>
<evidence type="ECO:0000313" key="1">
    <source>
        <dbReference type="EMBL" id="KAJ2972409.1"/>
    </source>
</evidence>
<accession>A0ACC1N0I0</accession>
<dbReference type="EMBL" id="JANJQO010001155">
    <property type="protein sequence ID" value="KAJ2972409.1"/>
    <property type="molecule type" value="Genomic_DNA"/>
</dbReference>
<protein>
    <submittedName>
        <fullName evidence="1">Uncharacterized protein</fullName>
    </submittedName>
</protein>
<comment type="caution">
    <text evidence="1">The sequence shown here is derived from an EMBL/GenBank/DDBJ whole genome shotgun (WGS) entry which is preliminary data.</text>
</comment>
<keyword evidence="2" id="KW-1185">Reference proteome</keyword>
<gene>
    <name evidence="1" type="ORF">NQ176_g7174</name>
</gene>
<name>A0ACC1N0I0_9HYPO</name>
<reference evidence="1" key="1">
    <citation type="submission" date="2022-08" db="EMBL/GenBank/DDBJ databases">
        <title>Genome Sequence of Lecanicillium fungicola.</title>
        <authorList>
            <person name="Buettner E."/>
        </authorList>
    </citation>
    <scope>NUCLEOTIDE SEQUENCE</scope>
    <source>
        <strain evidence="1">Babe33</strain>
    </source>
</reference>
<organism evidence="1 2">
    <name type="scientific">Zarea fungicola</name>
    <dbReference type="NCBI Taxonomy" id="93591"/>
    <lineage>
        <taxon>Eukaryota</taxon>
        <taxon>Fungi</taxon>
        <taxon>Dikarya</taxon>
        <taxon>Ascomycota</taxon>
        <taxon>Pezizomycotina</taxon>
        <taxon>Sordariomycetes</taxon>
        <taxon>Hypocreomycetidae</taxon>
        <taxon>Hypocreales</taxon>
        <taxon>Cordycipitaceae</taxon>
        <taxon>Zarea</taxon>
    </lineage>
</organism>
<proteinExistence type="predicted"/>